<evidence type="ECO:0000313" key="3">
    <source>
        <dbReference type="Proteomes" id="UP000321685"/>
    </source>
</evidence>
<sequence length="177" mass="18140">MRCPFTKCASGTASGVARPGSASSAVTIRDVSRPKSPIAPGYARHMHLAAAPDAPQGKPGPAISALRLRQPPATAAEPGPLMVQPAENGYTSRHDPGGHAPRVSSPAVRSLHTGAAPSARPVGPGAPRASSPSARGLFDQRLTWGAGADDERRAPITEATRRGPVAPRANPCSSIIW</sequence>
<comment type="caution">
    <text evidence="2">The sequence shown here is derived from an EMBL/GenBank/DDBJ whole genome shotgun (WGS) entry which is preliminary data.</text>
</comment>
<dbReference type="Proteomes" id="UP000321685">
    <property type="component" value="Unassembled WGS sequence"/>
</dbReference>
<feature type="region of interest" description="Disordered" evidence="1">
    <location>
        <begin position="70"/>
        <end position="177"/>
    </location>
</feature>
<feature type="region of interest" description="Disordered" evidence="1">
    <location>
        <begin position="1"/>
        <end position="40"/>
    </location>
</feature>
<proteinExistence type="predicted"/>
<organism evidence="2 3">
    <name type="scientific">Pseudonocardia sulfidoxydans NBRC 16205</name>
    <dbReference type="NCBI Taxonomy" id="1223511"/>
    <lineage>
        <taxon>Bacteria</taxon>
        <taxon>Bacillati</taxon>
        <taxon>Actinomycetota</taxon>
        <taxon>Actinomycetes</taxon>
        <taxon>Pseudonocardiales</taxon>
        <taxon>Pseudonocardiaceae</taxon>
        <taxon>Pseudonocardia</taxon>
    </lineage>
</organism>
<feature type="compositionally biased region" description="Basic and acidic residues" evidence="1">
    <location>
        <begin position="149"/>
        <end position="161"/>
    </location>
</feature>
<dbReference type="AlphaFoldDB" id="A0A511DNN1"/>
<protein>
    <submittedName>
        <fullName evidence="2">Uncharacterized protein</fullName>
    </submittedName>
</protein>
<reference evidence="2 3" key="1">
    <citation type="submission" date="2019-07" db="EMBL/GenBank/DDBJ databases">
        <title>Whole genome shotgun sequence of Pseudonocardia sulfidoxydans NBRC 16205.</title>
        <authorList>
            <person name="Hosoyama A."/>
            <person name="Uohara A."/>
            <person name="Ohji S."/>
            <person name="Ichikawa N."/>
        </authorList>
    </citation>
    <scope>NUCLEOTIDE SEQUENCE [LARGE SCALE GENOMIC DNA]</scope>
    <source>
        <strain evidence="2 3">NBRC 16205</strain>
    </source>
</reference>
<dbReference type="EMBL" id="BJVJ01000089">
    <property type="protein sequence ID" value="GEL26426.1"/>
    <property type="molecule type" value="Genomic_DNA"/>
</dbReference>
<evidence type="ECO:0000313" key="2">
    <source>
        <dbReference type="EMBL" id="GEL26426.1"/>
    </source>
</evidence>
<name>A0A511DNN1_9PSEU</name>
<evidence type="ECO:0000256" key="1">
    <source>
        <dbReference type="SAM" id="MobiDB-lite"/>
    </source>
</evidence>
<keyword evidence="3" id="KW-1185">Reference proteome</keyword>
<accession>A0A511DNN1</accession>
<gene>
    <name evidence="2" type="ORF">PSU4_53800</name>
</gene>